<dbReference type="AlphaFoldDB" id="A0AAV6YGA9"/>
<keyword evidence="2" id="KW-0472">Membrane</keyword>
<protein>
    <submittedName>
        <fullName evidence="3">Uncharacterized protein</fullName>
    </submittedName>
</protein>
<keyword evidence="4" id="KW-1185">Reference proteome</keyword>
<feature type="transmembrane region" description="Helical" evidence="2">
    <location>
        <begin position="250"/>
        <end position="273"/>
    </location>
</feature>
<comment type="caution">
    <text evidence="3">The sequence shown here is derived from an EMBL/GenBank/DDBJ whole genome shotgun (WGS) entry which is preliminary data.</text>
</comment>
<reference evidence="3" key="1">
    <citation type="submission" date="2019-10" db="EMBL/GenBank/DDBJ databases">
        <authorList>
            <person name="Zhang R."/>
            <person name="Pan Y."/>
            <person name="Wang J."/>
            <person name="Ma R."/>
            <person name="Yu S."/>
        </authorList>
    </citation>
    <scope>NUCLEOTIDE SEQUENCE</scope>
    <source>
        <strain evidence="3">LA-IB0</strain>
        <tissue evidence="3">Leaf</tissue>
    </source>
</reference>
<dbReference type="Proteomes" id="UP000826271">
    <property type="component" value="Unassembled WGS sequence"/>
</dbReference>
<dbReference type="EMBL" id="WHWC01000001">
    <property type="protein sequence ID" value="KAG8390565.1"/>
    <property type="molecule type" value="Genomic_DNA"/>
</dbReference>
<sequence length="274" mass="30252">MDVVKPAKHEHVGESSNSGNSDYLNYLLDEPFMDSSDNLQFGDEGFIEANDLSNPVETNNSAIDMLEEYLSFFDANDDEYFTNDPMAMLGSEDLVQNQALILQNELERGTEQAILPIGQFINNHNNDAKSQSDKQEATKTQEDSQYPFIKRASQMLGSIPAPSAFAAEFPPKDAIVRLNSVPQSPSSVHVTAGVIQIGNLNMGGNGAELSSGKHENFNIVLSFGFQRGDDGSASLESRVNVTVPTISRSWFYFLFLWVFIFSMSFKIGTYVCAN</sequence>
<keyword evidence="2" id="KW-1133">Transmembrane helix</keyword>
<name>A0AAV6YGA9_9LAMI</name>
<organism evidence="3 4">
    <name type="scientific">Buddleja alternifolia</name>
    <dbReference type="NCBI Taxonomy" id="168488"/>
    <lineage>
        <taxon>Eukaryota</taxon>
        <taxon>Viridiplantae</taxon>
        <taxon>Streptophyta</taxon>
        <taxon>Embryophyta</taxon>
        <taxon>Tracheophyta</taxon>
        <taxon>Spermatophyta</taxon>
        <taxon>Magnoliopsida</taxon>
        <taxon>eudicotyledons</taxon>
        <taxon>Gunneridae</taxon>
        <taxon>Pentapetalae</taxon>
        <taxon>asterids</taxon>
        <taxon>lamiids</taxon>
        <taxon>Lamiales</taxon>
        <taxon>Scrophulariaceae</taxon>
        <taxon>Buddlejeae</taxon>
        <taxon>Buddleja</taxon>
    </lineage>
</organism>
<gene>
    <name evidence="3" type="ORF">BUALT_Bualt01G0096700</name>
</gene>
<feature type="compositionally biased region" description="Basic and acidic residues" evidence="1">
    <location>
        <begin position="1"/>
        <end position="13"/>
    </location>
</feature>
<evidence type="ECO:0000256" key="1">
    <source>
        <dbReference type="SAM" id="MobiDB-lite"/>
    </source>
</evidence>
<evidence type="ECO:0000256" key="2">
    <source>
        <dbReference type="SAM" id="Phobius"/>
    </source>
</evidence>
<evidence type="ECO:0000313" key="4">
    <source>
        <dbReference type="Proteomes" id="UP000826271"/>
    </source>
</evidence>
<evidence type="ECO:0000313" key="3">
    <source>
        <dbReference type="EMBL" id="KAG8390565.1"/>
    </source>
</evidence>
<feature type="region of interest" description="Disordered" evidence="1">
    <location>
        <begin position="124"/>
        <end position="143"/>
    </location>
</feature>
<accession>A0AAV6YGA9</accession>
<keyword evidence="2" id="KW-0812">Transmembrane</keyword>
<feature type="compositionally biased region" description="Basic and acidic residues" evidence="1">
    <location>
        <begin position="126"/>
        <end position="142"/>
    </location>
</feature>
<proteinExistence type="predicted"/>
<feature type="region of interest" description="Disordered" evidence="1">
    <location>
        <begin position="1"/>
        <end position="20"/>
    </location>
</feature>